<dbReference type="CDD" id="cd11008">
    <property type="entry name" value="M35_deuterolysin_like"/>
    <property type="match status" value="1"/>
</dbReference>
<reference evidence="14 15" key="1">
    <citation type="journal article" date="2013" name="PLoS Genet.">
        <title>The genome and development-dependent transcriptomes of Pyronema confluens: a window into fungal evolution.</title>
        <authorList>
            <person name="Traeger S."/>
            <person name="Altegoer F."/>
            <person name="Freitag M."/>
            <person name="Gabaldon T."/>
            <person name="Kempken F."/>
            <person name="Kumar A."/>
            <person name="Marcet-Houben M."/>
            <person name="Poggeler S."/>
            <person name="Stajich J.E."/>
            <person name="Nowrousian M."/>
        </authorList>
    </citation>
    <scope>NUCLEOTIDE SEQUENCE [LARGE SCALE GENOMIC DNA]</scope>
    <source>
        <strain evidence="15">CBS 100304</strain>
        <tissue evidence="14">Vegetative mycelium</tissue>
    </source>
</reference>
<dbReference type="PRINTS" id="PR00768">
    <property type="entry name" value="DEUTEROLYSIN"/>
</dbReference>
<sequence length="352" mass="40053">MFSKSILPAFISLFLLTVSSPLRQISPGITVSLSPVQDAVINAVITNHGFQGWKILKHNSLLSPELTRTVEIYDSHDHPLNFEGFTYSYDTGSLNESDYISLGVSQSFETTIDLKKIYKFPKGETKFQVKTEGVFEAAPLDSTANTWEEYKNLLPYQQEKVLEINVGIKEAKVEKRMETVHCTPERQAVLQNALQMVAYRANLTAFEAIHGDPETFQRYFKTTLPDERLLVARKFHKIALEADPSYDTEVTYSCGDVDGICQNSKYLAFAMGRKKTIANCDGFYELPVEAKNCHKRDQWSVVLHELTHIFFHTKDHAYGYGGSVRLDEDRALENADSYTLYAQELFQPDCER</sequence>
<accession>U4L280</accession>
<dbReference type="GO" id="GO:0006508">
    <property type="term" value="P:proteolysis"/>
    <property type="evidence" value="ECO:0007669"/>
    <property type="project" value="UniProtKB-KW"/>
</dbReference>
<keyword evidence="15" id="KW-1185">Reference proteome</keyword>
<dbReference type="STRING" id="1076935.U4L280"/>
<dbReference type="EC" id="3.4.24.39" evidence="13"/>
<evidence type="ECO:0000256" key="9">
    <source>
        <dbReference type="ARBA" id="ARBA00023049"/>
    </source>
</evidence>
<dbReference type="PANTHER" id="PTHR37016">
    <property type="match status" value="1"/>
</dbReference>
<feature type="binding site" evidence="12">
    <location>
        <position position="304"/>
    </location>
    <ligand>
        <name>Zn(2+)</name>
        <dbReference type="ChEBI" id="CHEBI:29105"/>
        <note>catalytic</note>
    </ligand>
</feature>
<dbReference type="Gene3D" id="2.60.40.2970">
    <property type="match status" value="1"/>
</dbReference>
<dbReference type="InterPro" id="IPR024079">
    <property type="entry name" value="MetalloPept_cat_dom_sf"/>
</dbReference>
<evidence type="ECO:0000256" key="13">
    <source>
        <dbReference type="RuleBase" id="RU361126"/>
    </source>
</evidence>
<dbReference type="GO" id="GO:0004222">
    <property type="term" value="F:metalloendopeptidase activity"/>
    <property type="evidence" value="ECO:0007669"/>
    <property type="project" value="InterPro"/>
</dbReference>
<evidence type="ECO:0000256" key="12">
    <source>
        <dbReference type="PIRSR" id="PIRSR601384-2"/>
    </source>
</evidence>
<dbReference type="GO" id="GO:0005576">
    <property type="term" value="C:extracellular region"/>
    <property type="evidence" value="ECO:0007669"/>
    <property type="project" value="UniProtKB-SubCell"/>
</dbReference>
<dbReference type="Gene3D" id="3.40.390.10">
    <property type="entry name" value="Collagenase (Catalytic Domain)"/>
    <property type="match status" value="1"/>
</dbReference>
<evidence type="ECO:0000256" key="4">
    <source>
        <dbReference type="ARBA" id="ARBA00022685"/>
    </source>
</evidence>
<protein>
    <recommendedName>
        <fullName evidence="13">Neutral protease 2</fullName>
        <ecNumber evidence="13">3.4.24.39</ecNumber>
    </recommendedName>
    <alternativeName>
        <fullName evidence="13">Deuterolysin</fullName>
    </alternativeName>
</protein>
<dbReference type="InterPro" id="IPR050414">
    <property type="entry name" value="Fungal_M35_metalloproteases"/>
</dbReference>
<keyword evidence="3 13" id="KW-0645">Protease</keyword>
<keyword evidence="5 12" id="KW-0479">Metal-binding</keyword>
<dbReference type="Pfam" id="PF02102">
    <property type="entry name" value="Peptidase_M35"/>
    <property type="match status" value="1"/>
</dbReference>
<dbReference type="PANTHER" id="PTHR37016:SF3">
    <property type="entry name" value="NEUTRAL PROTEASE 2-RELATED"/>
    <property type="match status" value="1"/>
</dbReference>
<feature type="binding site" evidence="12">
    <location>
        <position position="308"/>
    </location>
    <ligand>
        <name>Zn(2+)</name>
        <dbReference type="ChEBI" id="CHEBI:29105"/>
        <note>catalytic</note>
    </ligand>
</feature>
<dbReference type="AlphaFoldDB" id="U4L280"/>
<evidence type="ECO:0000256" key="2">
    <source>
        <dbReference type="ARBA" id="ARBA00010279"/>
    </source>
</evidence>
<comment type="catalytic activity">
    <reaction evidence="1 13">
        <text>Preferential cleavage of bonds with hydrophobic residues in P1'. Also 3-Asn-|-Gln-4 and 8-Gly-|-Ser-9 bonds in insulin B chain.</text>
        <dbReference type="EC" id="3.4.24.39"/>
    </reaction>
</comment>
<comment type="cofactor">
    <cofactor evidence="12 13">
        <name>Zn(2+)</name>
        <dbReference type="ChEBI" id="CHEBI:29105"/>
    </cofactor>
    <text evidence="12 13">Binds 1 zinc ion per subunit.</text>
</comment>
<evidence type="ECO:0000256" key="10">
    <source>
        <dbReference type="ARBA" id="ARBA00023145"/>
    </source>
</evidence>
<evidence type="ECO:0000313" key="15">
    <source>
        <dbReference type="Proteomes" id="UP000018144"/>
    </source>
</evidence>
<evidence type="ECO:0000256" key="6">
    <source>
        <dbReference type="ARBA" id="ARBA00022729"/>
    </source>
</evidence>
<comment type="subcellular location">
    <subcellularLocation>
        <location evidence="13">Secreted</location>
    </subcellularLocation>
</comment>
<dbReference type="GO" id="GO:0046872">
    <property type="term" value="F:metal ion binding"/>
    <property type="evidence" value="ECO:0007669"/>
    <property type="project" value="UniProtKB-KW"/>
</dbReference>
<dbReference type="InterPro" id="IPR001384">
    <property type="entry name" value="Peptidase_M35"/>
</dbReference>
<feature type="binding site" evidence="12">
    <location>
        <position position="315"/>
    </location>
    <ligand>
        <name>Zn(2+)</name>
        <dbReference type="ChEBI" id="CHEBI:29105"/>
        <note>catalytic</note>
    </ligand>
</feature>
<feature type="active site" evidence="11">
    <location>
        <position position="305"/>
    </location>
</feature>
<feature type="chain" id="PRO_5005147626" description="Neutral protease 2" evidence="13">
    <location>
        <begin position="22"/>
        <end position="352"/>
    </location>
</feature>
<dbReference type="OrthoDB" id="412874at2759"/>
<feature type="signal peptide" evidence="13">
    <location>
        <begin position="1"/>
        <end position="21"/>
    </location>
</feature>
<dbReference type="OMA" id="NHSMIDV"/>
<organism evidence="14 15">
    <name type="scientific">Pyronema omphalodes (strain CBS 100304)</name>
    <name type="common">Pyronema confluens</name>
    <dbReference type="NCBI Taxonomy" id="1076935"/>
    <lineage>
        <taxon>Eukaryota</taxon>
        <taxon>Fungi</taxon>
        <taxon>Dikarya</taxon>
        <taxon>Ascomycota</taxon>
        <taxon>Pezizomycotina</taxon>
        <taxon>Pezizomycetes</taxon>
        <taxon>Pezizales</taxon>
        <taxon>Pyronemataceae</taxon>
        <taxon>Pyronema</taxon>
    </lineage>
</organism>
<keyword evidence="4 13" id="KW-0165">Cleavage on pair of basic residues</keyword>
<comment type="function">
    <text evidence="13">Secreted metalloproteinase that allows assimilation of proteinaceous substrates. Shows high activities on basic nuclear substrates such as histone and protamine.</text>
</comment>
<keyword evidence="13" id="KW-0964">Secreted</keyword>
<name>U4L280_PYROM</name>
<dbReference type="SUPFAM" id="SSF55486">
    <property type="entry name" value="Metalloproteases ('zincins'), catalytic domain"/>
    <property type="match status" value="1"/>
</dbReference>
<comment type="similarity">
    <text evidence="2 13">Belongs to the peptidase M35 family.</text>
</comment>
<evidence type="ECO:0000256" key="8">
    <source>
        <dbReference type="ARBA" id="ARBA00022833"/>
    </source>
</evidence>
<keyword evidence="8 12" id="KW-0862">Zinc</keyword>
<keyword evidence="6 13" id="KW-0732">Signal</keyword>
<dbReference type="eggNOG" id="ENOG502SGF5">
    <property type="taxonomic scope" value="Eukaryota"/>
</dbReference>
<dbReference type="Proteomes" id="UP000018144">
    <property type="component" value="Unassembled WGS sequence"/>
</dbReference>
<evidence type="ECO:0000256" key="11">
    <source>
        <dbReference type="PIRSR" id="PIRSR601384-1"/>
    </source>
</evidence>
<keyword evidence="7 13" id="KW-0378">Hydrolase</keyword>
<proteinExistence type="inferred from homology"/>
<evidence type="ECO:0000256" key="1">
    <source>
        <dbReference type="ARBA" id="ARBA00001187"/>
    </source>
</evidence>
<evidence type="ECO:0000256" key="5">
    <source>
        <dbReference type="ARBA" id="ARBA00022723"/>
    </source>
</evidence>
<evidence type="ECO:0000313" key="14">
    <source>
        <dbReference type="EMBL" id="CCX06378.1"/>
    </source>
</evidence>
<gene>
    <name evidence="14" type="ORF">PCON_05965</name>
</gene>
<keyword evidence="9 13" id="KW-0482">Metalloprotease</keyword>
<evidence type="ECO:0000256" key="7">
    <source>
        <dbReference type="ARBA" id="ARBA00022801"/>
    </source>
</evidence>
<evidence type="ECO:0000256" key="3">
    <source>
        <dbReference type="ARBA" id="ARBA00022670"/>
    </source>
</evidence>
<keyword evidence="10" id="KW-0865">Zymogen</keyword>
<dbReference type="EMBL" id="HF935287">
    <property type="protein sequence ID" value="CCX06378.1"/>
    <property type="molecule type" value="Genomic_DNA"/>
</dbReference>